<keyword evidence="19" id="KW-1185">Reference proteome</keyword>
<evidence type="ECO:0000256" key="6">
    <source>
        <dbReference type="ARBA" id="ARBA00022801"/>
    </source>
</evidence>
<evidence type="ECO:0000313" key="19">
    <source>
        <dbReference type="Proteomes" id="UP001107558"/>
    </source>
</evidence>
<dbReference type="Pfam" id="PF00326">
    <property type="entry name" value="Peptidase_S9"/>
    <property type="match status" value="1"/>
</dbReference>
<evidence type="ECO:0000259" key="17">
    <source>
        <dbReference type="Pfam" id="PF00930"/>
    </source>
</evidence>
<dbReference type="GO" id="GO:0005886">
    <property type="term" value="C:plasma membrane"/>
    <property type="evidence" value="ECO:0007669"/>
    <property type="project" value="TreeGrafter"/>
</dbReference>
<keyword evidence="3" id="KW-0031">Aminopeptidase</keyword>
<dbReference type="Gene3D" id="3.40.50.1820">
    <property type="entry name" value="alpha/beta hydrolase"/>
    <property type="match status" value="1"/>
</dbReference>
<dbReference type="InterPro" id="IPR002469">
    <property type="entry name" value="Peptidase_S9B_N"/>
</dbReference>
<comment type="similarity">
    <text evidence="2">Belongs to the peptidase S9B family. DPPIV subfamily.</text>
</comment>
<keyword evidence="9 15" id="KW-1133">Transmembrane helix</keyword>
<evidence type="ECO:0000256" key="2">
    <source>
        <dbReference type="ARBA" id="ARBA00010036"/>
    </source>
</evidence>
<sequence length="870" mass="97969">MGEDNYDDELVSANPNQRNWRGILIALLVIIIVLALIVTSVVLLTPPDEGPRVKGQRIKLQDIIEGAYSPLSGSNNGCWISSEEFLYQNQWGEIALLSVGNLSERILMSNTTYKNLAPAKFSLSADKKYLLLAQNVQKLFRHSYLAQYTVYDIQASESISLTPKSEEEWPFLLHAQFTPRGHSLVMVYNYDIYYKTGPKSAQSYRITKNGLPGIIYNGVPDWLYEEEILNSNTAIWMSNDGHLMLYGVFNDTNVMEQKFPWYGSTADNGNVNLYPEIRSLRYPKPGTLYNPTILLRVADLADPKSVRIRDLTPPPILHHREHYFASAAWVSQTEVSIVWMNRAQNLSVVTLCKSPMWYCQETHKTSGDGRGWVDELSIPHFSTNTTTYIAISPVREGSSGHYRHLVHVQISKKRIIPLTHGRSDVSKIVHWDQTNNYVYYLAKPENFPGYQHLYRADAVPPAVGVALKTPLCLTCSPLQVDYLRMTQAAAKSRVSWESEEDLGDQISSASIAGSGNVNDADPKACQYFNAIFAPNNNEYALIECLGPDVPTSWIYKFDAKNENDPIMPIYLLQNNTDLKERVARIAMPVTRTFPIGISGGFHAQARMLLPPGLREDEITKYPMVVHVYSGPGTQLVTEKFQIDWNTYLAGAKDYIVTQIDGRGSSGQGYQLLHEVYRRLGTVEVSDQLEVTEYLRDTLHFVDKKRMGIWGWSFGGYVAALSLSTSELFQCGISVAPVTNWKLYDSTYTERYMGMPNLTDNYQGYEEGDLSKHVDQLKDKQFLLIHGTADDNVHFMQSMVLAKALTNRGALFKQQIYPDEGHSLSGVKKHLFRSMTLFFDDCFKKQVPLEPNGAGLRNGGTSSSSSADTTN</sequence>
<evidence type="ECO:0000256" key="1">
    <source>
        <dbReference type="ARBA" id="ARBA00004606"/>
    </source>
</evidence>
<evidence type="ECO:0000256" key="12">
    <source>
        <dbReference type="ARBA" id="ARBA00037847"/>
    </source>
</evidence>
<proteinExistence type="inferred from homology"/>
<protein>
    <recommendedName>
        <fullName evidence="13">Venom dipeptidyl peptidase 4</fullName>
    </recommendedName>
</protein>
<keyword evidence="6" id="KW-0378">Hydrolase</keyword>
<organism evidence="18 19">
    <name type="scientific">Polypedilum vanderplanki</name>
    <name type="common">Sleeping chironomid midge</name>
    <dbReference type="NCBI Taxonomy" id="319348"/>
    <lineage>
        <taxon>Eukaryota</taxon>
        <taxon>Metazoa</taxon>
        <taxon>Ecdysozoa</taxon>
        <taxon>Arthropoda</taxon>
        <taxon>Hexapoda</taxon>
        <taxon>Insecta</taxon>
        <taxon>Pterygota</taxon>
        <taxon>Neoptera</taxon>
        <taxon>Endopterygota</taxon>
        <taxon>Diptera</taxon>
        <taxon>Nematocera</taxon>
        <taxon>Chironomoidea</taxon>
        <taxon>Chironomidae</taxon>
        <taxon>Chironominae</taxon>
        <taxon>Polypedilum</taxon>
        <taxon>Polypedilum</taxon>
    </lineage>
</organism>
<dbReference type="PANTHER" id="PTHR11731:SF200">
    <property type="entry name" value="DIPEPTIDYL PEPTIDASE 10, ISOFORM B"/>
    <property type="match status" value="1"/>
</dbReference>
<evidence type="ECO:0000256" key="4">
    <source>
        <dbReference type="ARBA" id="ARBA00022670"/>
    </source>
</evidence>
<keyword evidence="5 15" id="KW-0812">Transmembrane</keyword>
<evidence type="ECO:0000256" key="7">
    <source>
        <dbReference type="ARBA" id="ARBA00022825"/>
    </source>
</evidence>
<dbReference type="InterPro" id="IPR029058">
    <property type="entry name" value="AB_hydrolase_fold"/>
</dbReference>
<evidence type="ECO:0000256" key="15">
    <source>
        <dbReference type="SAM" id="Phobius"/>
    </source>
</evidence>
<feature type="transmembrane region" description="Helical" evidence="15">
    <location>
        <begin position="20"/>
        <end position="44"/>
    </location>
</feature>
<reference evidence="18" key="1">
    <citation type="submission" date="2021-03" db="EMBL/GenBank/DDBJ databases">
        <title>Chromosome level genome of the anhydrobiotic midge Polypedilum vanderplanki.</title>
        <authorList>
            <person name="Yoshida Y."/>
            <person name="Kikawada T."/>
            <person name="Gusev O."/>
        </authorList>
    </citation>
    <scope>NUCLEOTIDE SEQUENCE</scope>
    <source>
        <strain evidence="18">NIAS01</strain>
        <tissue evidence="18">Whole body or cell culture</tissue>
    </source>
</reference>
<dbReference type="FunFam" id="3.40.50.1820:FF:000003">
    <property type="entry name" value="Dipeptidyl peptidase 4"/>
    <property type="match status" value="1"/>
</dbReference>
<dbReference type="AlphaFoldDB" id="A0A9J6CM20"/>
<feature type="compositionally biased region" description="Low complexity" evidence="14">
    <location>
        <begin position="861"/>
        <end position="870"/>
    </location>
</feature>
<evidence type="ECO:0000256" key="11">
    <source>
        <dbReference type="ARBA" id="ARBA00023180"/>
    </source>
</evidence>
<evidence type="ECO:0000256" key="5">
    <source>
        <dbReference type="ARBA" id="ARBA00022692"/>
    </source>
</evidence>
<evidence type="ECO:0000256" key="3">
    <source>
        <dbReference type="ARBA" id="ARBA00022438"/>
    </source>
</evidence>
<comment type="caution">
    <text evidence="18">The sequence shown here is derived from an EMBL/GenBank/DDBJ whole genome shotgun (WGS) entry which is preliminary data.</text>
</comment>
<keyword evidence="11" id="KW-0325">Glycoprotein</keyword>
<dbReference type="GO" id="GO:0008236">
    <property type="term" value="F:serine-type peptidase activity"/>
    <property type="evidence" value="ECO:0007669"/>
    <property type="project" value="UniProtKB-KW"/>
</dbReference>
<evidence type="ECO:0000256" key="9">
    <source>
        <dbReference type="ARBA" id="ARBA00022989"/>
    </source>
</evidence>
<keyword evidence="4" id="KW-0645">Protease</keyword>
<dbReference type="InterPro" id="IPR050278">
    <property type="entry name" value="Serine_Prot_S9B/DPPIV"/>
</dbReference>
<keyword evidence="8" id="KW-0735">Signal-anchor</keyword>
<gene>
    <name evidence="18" type="ORF">PVAND_012312</name>
</gene>
<feature type="region of interest" description="Disordered" evidence="14">
    <location>
        <begin position="849"/>
        <end position="870"/>
    </location>
</feature>
<name>A0A9J6CM20_POLVA</name>
<accession>A0A9J6CM20</accession>
<evidence type="ECO:0000313" key="18">
    <source>
        <dbReference type="EMBL" id="KAG5683000.1"/>
    </source>
</evidence>
<feature type="domain" description="Peptidase S9 prolyl oligopeptidase catalytic" evidence="16">
    <location>
        <begin position="641"/>
        <end position="844"/>
    </location>
</feature>
<dbReference type="EMBL" id="JADBJN010000001">
    <property type="protein sequence ID" value="KAG5683000.1"/>
    <property type="molecule type" value="Genomic_DNA"/>
</dbReference>
<dbReference type="Gene3D" id="2.140.10.30">
    <property type="entry name" value="Dipeptidylpeptidase IV, N-terminal domain"/>
    <property type="match status" value="1"/>
</dbReference>
<dbReference type="GO" id="GO:0004177">
    <property type="term" value="F:aminopeptidase activity"/>
    <property type="evidence" value="ECO:0007669"/>
    <property type="project" value="UniProtKB-KW"/>
</dbReference>
<comment type="subcellular location">
    <subcellularLocation>
        <location evidence="12">Endomembrane system</location>
        <topology evidence="12">Single-pass membrane protein</topology>
    </subcellularLocation>
    <subcellularLocation>
        <location evidence="1">Membrane</location>
        <topology evidence="1">Single-pass type II membrane protein</topology>
    </subcellularLocation>
</comment>
<dbReference type="InterPro" id="IPR001375">
    <property type="entry name" value="Peptidase_S9_cat"/>
</dbReference>
<feature type="domain" description="Dipeptidylpeptidase IV N-terminal" evidence="17">
    <location>
        <begin position="124"/>
        <end position="475"/>
    </location>
</feature>
<dbReference type="GO" id="GO:0012505">
    <property type="term" value="C:endomembrane system"/>
    <property type="evidence" value="ECO:0007669"/>
    <property type="project" value="UniProtKB-SubCell"/>
</dbReference>
<dbReference type="PANTHER" id="PTHR11731">
    <property type="entry name" value="PROTEASE FAMILY S9B,C DIPEPTIDYL-PEPTIDASE IV-RELATED"/>
    <property type="match status" value="1"/>
</dbReference>
<evidence type="ECO:0000256" key="14">
    <source>
        <dbReference type="SAM" id="MobiDB-lite"/>
    </source>
</evidence>
<keyword evidence="7" id="KW-0720">Serine protease</keyword>
<keyword evidence="10 15" id="KW-0472">Membrane</keyword>
<evidence type="ECO:0000259" key="16">
    <source>
        <dbReference type="Pfam" id="PF00326"/>
    </source>
</evidence>
<evidence type="ECO:0000256" key="10">
    <source>
        <dbReference type="ARBA" id="ARBA00023136"/>
    </source>
</evidence>
<dbReference type="Proteomes" id="UP001107558">
    <property type="component" value="Chromosome 1"/>
</dbReference>
<evidence type="ECO:0000256" key="13">
    <source>
        <dbReference type="ARBA" id="ARBA00072929"/>
    </source>
</evidence>
<dbReference type="SUPFAM" id="SSF53474">
    <property type="entry name" value="alpha/beta-Hydrolases"/>
    <property type="match status" value="1"/>
</dbReference>
<dbReference type="GO" id="GO:0008239">
    <property type="term" value="F:dipeptidyl-peptidase activity"/>
    <property type="evidence" value="ECO:0007669"/>
    <property type="project" value="TreeGrafter"/>
</dbReference>
<dbReference type="Pfam" id="PF00930">
    <property type="entry name" value="DPPIV_N"/>
    <property type="match status" value="1"/>
</dbReference>
<evidence type="ECO:0000256" key="8">
    <source>
        <dbReference type="ARBA" id="ARBA00022968"/>
    </source>
</evidence>
<dbReference type="SUPFAM" id="SSF82171">
    <property type="entry name" value="DPP6 N-terminal domain-like"/>
    <property type="match status" value="1"/>
</dbReference>
<dbReference type="OrthoDB" id="16520at2759"/>
<dbReference type="GO" id="GO:0006508">
    <property type="term" value="P:proteolysis"/>
    <property type="evidence" value="ECO:0007669"/>
    <property type="project" value="UniProtKB-KW"/>
</dbReference>